<dbReference type="PANTHER" id="PTHR30086">
    <property type="entry name" value="ARGININE EXPORTER PROTEIN ARGO"/>
    <property type="match status" value="1"/>
</dbReference>
<protein>
    <submittedName>
        <fullName evidence="7">Threonine/homoserine/homoserine lactone efflux protein</fullName>
    </submittedName>
</protein>
<proteinExistence type="predicted"/>
<organism evidence="7 8">
    <name type="scientific">Aeribacillus alveayuensis</name>
    <dbReference type="NCBI Taxonomy" id="279215"/>
    <lineage>
        <taxon>Bacteria</taxon>
        <taxon>Bacillati</taxon>
        <taxon>Bacillota</taxon>
        <taxon>Bacilli</taxon>
        <taxon>Bacillales</taxon>
        <taxon>Bacillaceae</taxon>
        <taxon>Aeribacillus</taxon>
    </lineage>
</organism>
<evidence type="ECO:0000256" key="1">
    <source>
        <dbReference type="ARBA" id="ARBA00004651"/>
    </source>
</evidence>
<gene>
    <name evidence="7" type="ORF">J2S06_001249</name>
</gene>
<evidence type="ECO:0000313" key="8">
    <source>
        <dbReference type="Proteomes" id="UP001225646"/>
    </source>
</evidence>
<evidence type="ECO:0000256" key="2">
    <source>
        <dbReference type="ARBA" id="ARBA00022475"/>
    </source>
</evidence>
<sequence>MDLSMILTFLGASILLTVAPGPDNLFVISQSMAYGFRAGFVTSLGLCTGLVGHTAFAAFGISAILYQSSLLFQIIKIIGAVYLLYLAWGAFQEGKKSLAEVQAVHRYSYQSLYKKGIYMNLLNPKVSLFFLAFLPQFISQNSSSYQLEMLFLGMLFILQAILIFTLFSALSGKIRNIFFRSPKTISIVHYSKAFLFAVISGRLLWSDR</sequence>
<dbReference type="Pfam" id="PF01810">
    <property type="entry name" value="LysE"/>
    <property type="match status" value="1"/>
</dbReference>
<keyword evidence="4 6" id="KW-1133">Transmembrane helix</keyword>
<feature type="transmembrane region" description="Helical" evidence="6">
    <location>
        <begin position="150"/>
        <end position="172"/>
    </location>
</feature>
<dbReference type="PIRSF" id="PIRSF006324">
    <property type="entry name" value="LeuE"/>
    <property type="match status" value="1"/>
</dbReference>
<feature type="transmembrane region" description="Helical" evidence="6">
    <location>
        <begin position="70"/>
        <end position="88"/>
    </location>
</feature>
<evidence type="ECO:0000256" key="6">
    <source>
        <dbReference type="SAM" id="Phobius"/>
    </source>
</evidence>
<evidence type="ECO:0000313" key="7">
    <source>
        <dbReference type="EMBL" id="MDQ0162173.1"/>
    </source>
</evidence>
<keyword evidence="8" id="KW-1185">Reference proteome</keyword>
<dbReference type="EMBL" id="JAUSTR010000003">
    <property type="protein sequence ID" value="MDQ0162173.1"/>
    <property type="molecule type" value="Genomic_DNA"/>
</dbReference>
<feature type="transmembrane region" description="Helical" evidence="6">
    <location>
        <begin position="40"/>
        <end position="64"/>
    </location>
</feature>
<name>A0ABT9VMH1_9BACI</name>
<evidence type="ECO:0000256" key="3">
    <source>
        <dbReference type="ARBA" id="ARBA00022692"/>
    </source>
</evidence>
<dbReference type="PANTHER" id="PTHR30086:SF20">
    <property type="entry name" value="ARGININE EXPORTER PROTEIN ARGO-RELATED"/>
    <property type="match status" value="1"/>
</dbReference>
<comment type="subcellular location">
    <subcellularLocation>
        <location evidence="1">Cell membrane</location>
        <topology evidence="1">Multi-pass membrane protein</topology>
    </subcellularLocation>
</comment>
<evidence type="ECO:0000256" key="5">
    <source>
        <dbReference type="ARBA" id="ARBA00023136"/>
    </source>
</evidence>
<evidence type="ECO:0000256" key="4">
    <source>
        <dbReference type="ARBA" id="ARBA00022989"/>
    </source>
</evidence>
<feature type="transmembrane region" description="Helical" evidence="6">
    <location>
        <begin position="6"/>
        <end position="28"/>
    </location>
</feature>
<comment type="caution">
    <text evidence="7">The sequence shown here is derived from an EMBL/GenBank/DDBJ whole genome shotgun (WGS) entry which is preliminary data.</text>
</comment>
<dbReference type="RefSeq" id="WP_419151691.1">
    <property type="nucleotide sequence ID" value="NZ_JAUSTR010000003.1"/>
</dbReference>
<keyword evidence="3 6" id="KW-0812">Transmembrane</keyword>
<feature type="transmembrane region" description="Helical" evidence="6">
    <location>
        <begin position="117"/>
        <end position="138"/>
    </location>
</feature>
<dbReference type="Proteomes" id="UP001225646">
    <property type="component" value="Unassembled WGS sequence"/>
</dbReference>
<accession>A0ABT9VMH1</accession>
<dbReference type="InterPro" id="IPR001123">
    <property type="entry name" value="LeuE-type"/>
</dbReference>
<reference evidence="7 8" key="1">
    <citation type="submission" date="2023-07" db="EMBL/GenBank/DDBJ databases">
        <title>Genomic Encyclopedia of Type Strains, Phase IV (KMG-IV): sequencing the most valuable type-strain genomes for metagenomic binning, comparative biology and taxonomic classification.</title>
        <authorList>
            <person name="Goeker M."/>
        </authorList>
    </citation>
    <scope>NUCLEOTIDE SEQUENCE [LARGE SCALE GENOMIC DNA]</scope>
    <source>
        <strain evidence="7 8">DSM 19092</strain>
    </source>
</reference>
<keyword evidence="2" id="KW-1003">Cell membrane</keyword>
<keyword evidence="5 6" id="KW-0472">Membrane</keyword>
<feature type="transmembrane region" description="Helical" evidence="6">
    <location>
        <begin position="184"/>
        <end position="205"/>
    </location>
</feature>